<dbReference type="OrthoDB" id="4248078at2"/>
<evidence type="ECO:0000313" key="1">
    <source>
        <dbReference type="EMBL" id="MQW38349.1"/>
    </source>
</evidence>
<sequence>MDFKELGLESESITLIEDIDELNELSGEGWTWNLVFSSVVTLALGNNGYVCTWTHECQANCK</sequence>
<organism evidence="1 2">
    <name type="scientific">Lactococcus hircilactis</name>
    <dbReference type="NCBI Taxonomy" id="1494462"/>
    <lineage>
        <taxon>Bacteria</taxon>
        <taxon>Bacillati</taxon>
        <taxon>Bacillota</taxon>
        <taxon>Bacilli</taxon>
        <taxon>Lactobacillales</taxon>
        <taxon>Streptococcaceae</taxon>
        <taxon>Lactococcus</taxon>
    </lineage>
</organism>
<accession>A0A7X2CZI8</accession>
<dbReference type="Pfam" id="PF14867">
    <property type="entry name" value="Lantibiotic_a"/>
    <property type="match status" value="1"/>
</dbReference>
<dbReference type="EMBL" id="WITJ01000001">
    <property type="protein sequence ID" value="MQW38349.1"/>
    <property type="molecule type" value="Genomic_DNA"/>
</dbReference>
<dbReference type="InterPro" id="IPR029243">
    <property type="entry name" value="Lantibiotic_alpha"/>
</dbReference>
<dbReference type="RefSeq" id="WP_153494469.1">
    <property type="nucleotide sequence ID" value="NZ_CBCRWP010000001.1"/>
</dbReference>
<evidence type="ECO:0000313" key="2">
    <source>
        <dbReference type="Proteomes" id="UP000439550"/>
    </source>
</evidence>
<dbReference type="NCBIfam" id="NF000539">
    <property type="entry name" value="plantaricin"/>
    <property type="match status" value="1"/>
</dbReference>
<gene>
    <name evidence="1" type="ORF">GHI93_00065</name>
</gene>
<reference evidence="1 2" key="1">
    <citation type="submission" date="2019-10" db="EMBL/GenBank/DDBJ databases">
        <authorList>
            <person name="Dong K."/>
        </authorList>
    </citation>
    <scope>NUCLEOTIDE SEQUENCE [LARGE SCALE GENOMIC DNA]</scope>
    <source>
        <strain evidence="1 2">DSM 28960</strain>
    </source>
</reference>
<protein>
    <submittedName>
        <fullName evidence="1">Plantaricin C family lantibiotic</fullName>
    </submittedName>
</protein>
<comment type="caution">
    <text evidence="1">The sequence shown here is derived from an EMBL/GenBank/DDBJ whole genome shotgun (WGS) entry which is preliminary data.</text>
</comment>
<dbReference type="GO" id="GO:0050830">
    <property type="term" value="P:defense response to Gram-positive bacterium"/>
    <property type="evidence" value="ECO:0007669"/>
    <property type="project" value="InterPro"/>
</dbReference>
<proteinExistence type="predicted"/>
<dbReference type="AlphaFoldDB" id="A0A7X2CZI8"/>
<keyword evidence="2" id="KW-1185">Reference proteome</keyword>
<name>A0A7X2CZI8_9LACT</name>
<dbReference type="Proteomes" id="UP000439550">
    <property type="component" value="Unassembled WGS sequence"/>
</dbReference>